<dbReference type="CDD" id="cd02947">
    <property type="entry name" value="TRX_family"/>
    <property type="match status" value="1"/>
</dbReference>
<keyword evidence="1" id="KW-0813">Transport</keyword>
<organism evidence="6 7">
    <name type="scientific">Halorubrum saccharovorum</name>
    <dbReference type="NCBI Taxonomy" id="2248"/>
    <lineage>
        <taxon>Archaea</taxon>
        <taxon>Methanobacteriati</taxon>
        <taxon>Methanobacteriota</taxon>
        <taxon>Stenosarchaea group</taxon>
        <taxon>Halobacteria</taxon>
        <taxon>Halobacteriales</taxon>
        <taxon>Haloferacaceae</taxon>
        <taxon>Halorubrum</taxon>
    </lineage>
</organism>
<evidence type="ECO:0000313" key="7">
    <source>
        <dbReference type="Proteomes" id="UP000053331"/>
    </source>
</evidence>
<dbReference type="PANTHER" id="PTHR45663">
    <property type="entry name" value="GEO12009P1"/>
    <property type="match status" value="1"/>
</dbReference>
<keyword evidence="7" id="KW-1185">Reference proteome</keyword>
<dbReference type="EMBL" id="JNFH02000002">
    <property type="protein sequence ID" value="KKF40097.1"/>
    <property type="molecule type" value="Genomic_DNA"/>
</dbReference>
<evidence type="ECO:0000313" key="6">
    <source>
        <dbReference type="EMBL" id="KKF40097.1"/>
    </source>
</evidence>
<accession>A0A0F8CMG1</accession>
<evidence type="ECO:0000256" key="4">
    <source>
        <dbReference type="ARBA" id="ARBA00023284"/>
    </source>
</evidence>
<evidence type="ECO:0000259" key="5">
    <source>
        <dbReference type="PROSITE" id="PS51352"/>
    </source>
</evidence>
<dbReference type="GO" id="GO:0015035">
    <property type="term" value="F:protein-disulfide reductase activity"/>
    <property type="evidence" value="ECO:0007669"/>
    <property type="project" value="InterPro"/>
</dbReference>
<reference evidence="6 7" key="1">
    <citation type="journal article" date="2015" name="Genome Announc.">
        <title>Draft genome sequence of a Halorubrum H3 strain isolated from the burlinskoye salt lake (Altai Krai, Russia).</title>
        <authorList>
            <person name="Rozanov A.S."/>
            <person name="Bryanskaya A.V."/>
            <person name="Malup T.K."/>
            <person name="Kotenko A.V."/>
            <person name="Peltek S.E."/>
        </authorList>
    </citation>
    <scope>NUCLEOTIDE SEQUENCE [LARGE SCALE GENOMIC DNA]</scope>
    <source>
        <strain evidence="6 7">H3</strain>
    </source>
</reference>
<evidence type="ECO:0000256" key="2">
    <source>
        <dbReference type="ARBA" id="ARBA00022982"/>
    </source>
</evidence>
<dbReference type="Proteomes" id="UP000053331">
    <property type="component" value="Unassembled WGS sequence"/>
</dbReference>
<evidence type="ECO:0000256" key="1">
    <source>
        <dbReference type="ARBA" id="ARBA00022448"/>
    </source>
</evidence>
<dbReference type="GO" id="GO:0005737">
    <property type="term" value="C:cytoplasm"/>
    <property type="evidence" value="ECO:0007669"/>
    <property type="project" value="TreeGrafter"/>
</dbReference>
<dbReference type="PRINTS" id="PR00421">
    <property type="entry name" value="THIOREDOXIN"/>
</dbReference>
<name>A0A0F8CMG1_9EURY</name>
<dbReference type="AlphaFoldDB" id="A0A0F8CMG1"/>
<comment type="caution">
    <text evidence="6">The sequence shown here is derived from an EMBL/GenBank/DDBJ whole genome shotgun (WGS) entry which is preliminary data.</text>
</comment>
<protein>
    <submittedName>
        <fullName evidence="6">Thioredoxin</fullName>
    </submittedName>
</protein>
<dbReference type="InterPro" id="IPR017937">
    <property type="entry name" value="Thioredoxin_CS"/>
</dbReference>
<feature type="domain" description="Thioredoxin" evidence="5">
    <location>
        <begin position="14"/>
        <end position="137"/>
    </location>
</feature>
<dbReference type="Gene3D" id="3.40.30.10">
    <property type="entry name" value="Glutaredoxin"/>
    <property type="match status" value="1"/>
</dbReference>
<dbReference type="PROSITE" id="PS51352">
    <property type="entry name" value="THIOREDOXIN_2"/>
    <property type="match status" value="1"/>
</dbReference>
<dbReference type="InterPro" id="IPR013766">
    <property type="entry name" value="Thioredoxin_domain"/>
</dbReference>
<sequence length="137" mass="14891">MAEDIEEIRRQKLAELRNRAATDGAEASASKSLSEPFHINGGADLSEAIAEYDLVLADFYAEWCGPCQMLEPIVERIAAETDATVATVDIDANQQLAAEYDVRGVPTLVLFADGQPAERLVGMQDEAQLRSVIETHA</sequence>
<keyword evidence="2" id="KW-0249">Electron transport</keyword>
<dbReference type="PROSITE" id="PS00194">
    <property type="entry name" value="THIOREDOXIN_1"/>
    <property type="match status" value="1"/>
</dbReference>
<proteinExistence type="predicted"/>
<dbReference type="RefSeq" id="WP_050022999.1">
    <property type="nucleotide sequence ID" value="NZ_JNFH02000002.1"/>
</dbReference>
<evidence type="ECO:0000256" key="3">
    <source>
        <dbReference type="ARBA" id="ARBA00023157"/>
    </source>
</evidence>
<dbReference type="OrthoDB" id="35385at2157"/>
<keyword evidence="3" id="KW-1015">Disulfide bond</keyword>
<dbReference type="PANTHER" id="PTHR45663:SF11">
    <property type="entry name" value="GEO12009P1"/>
    <property type="match status" value="1"/>
</dbReference>
<dbReference type="SUPFAM" id="SSF52833">
    <property type="entry name" value="Thioredoxin-like"/>
    <property type="match status" value="1"/>
</dbReference>
<gene>
    <name evidence="6" type="ORF">FK85_23400</name>
</gene>
<dbReference type="NCBIfam" id="TIGR01068">
    <property type="entry name" value="thioredoxin"/>
    <property type="match status" value="1"/>
</dbReference>
<dbReference type="InterPro" id="IPR036249">
    <property type="entry name" value="Thioredoxin-like_sf"/>
</dbReference>
<dbReference type="InterPro" id="IPR005746">
    <property type="entry name" value="Thioredoxin"/>
</dbReference>
<dbReference type="Pfam" id="PF00085">
    <property type="entry name" value="Thioredoxin"/>
    <property type="match status" value="1"/>
</dbReference>
<keyword evidence="4" id="KW-0676">Redox-active center</keyword>